<dbReference type="InterPro" id="IPR008538">
    <property type="entry name" value="Uma2"/>
</dbReference>
<accession>A0A511MQ62</accession>
<dbReference type="Pfam" id="PF05685">
    <property type="entry name" value="Uma2"/>
    <property type="match status" value="1"/>
</dbReference>
<organism evidence="2 3">
    <name type="scientific">Nocardia ninae NBRC 108245</name>
    <dbReference type="NCBI Taxonomy" id="1210091"/>
    <lineage>
        <taxon>Bacteria</taxon>
        <taxon>Bacillati</taxon>
        <taxon>Actinomycetota</taxon>
        <taxon>Actinomycetes</taxon>
        <taxon>Mycobacteriales</taxon>
        <taxon>Nocardiaceae</taxon>
        <taxon>Nocardia</taxon>
    </lineage>
</organism>
<gene>
    <name evidence="2" type="ORF">NN4_72640</name>
</gene>
<sequence>MTALPEPGRLLTIADYVALGEDDRYRLELEEGKLLMVPSPEPEHNLVGVELWSQLRPQLPPELVAVPDIDIDLELAPAEGPATVRRPDMVIVRRAEVERRKAEGGILRSSGVVVVIEIVSPGSRRTDYRTKRGDYEDAGIPQYWIVDPNPPVSLLALRLTDELGYVDNGEATETFTTTSPCPLKIALDQLD</sequence>
<protein>
    <recommendedName>
        <fullName evidence="1">Putative restriction endonuclease domain-containing protein</fullName>
    </recommendedName>
</protein>
<keyword evidence="3" id="KW-1185">Reference proteome</keyword>
<dbReference type="Proteomes" id="UP000321424">
    <property type="component" value="Unassembled WGS sequence"/>
</dbReference>
<reference evidence="2 3" key="1">
    <citation type="submission" date="2019-07" db="EMBL/GenBank/DDBJ databases">
        <title>Whole genome shotgun sequence of Nocardia ninae NBRC 108245.</title>
        <authorList>
            <person name="Hosoyama A."/>
            <person name="Uohara A."/>
            <person name="Ohji S."/>
            <person name="Ichikawa N."/>
        </authorList>
    </citation>
    <scope>NUCLEOTIDE SEQUENCE [LARGE SCALE GENOMIC DNA]</scope>
    <source>
        <strain evidence="2 3">NBRC 108245</strain>
    </source>
</reference>
<evidence type="ECO:0000313" key="3">
    <source>
        <dbReference type="Proteomes" id="UP000321424"/>
    </source>
</evidence>
<comment type="caution">
    <text evidence="2">The sequence shown here is derived from an EMBL/GenBank/DDBJ whole genome shotgun (WGS) entry which is preliminary data.</text>
</comment>
<feature type="domain" description="Putative restriction endonuclease" evidence="1">
    <location>
        <begin position="14"/>
        <end position="149"/>
    </location>
</feature>
<dbReference type="SUPFAM" id="SSF52980">
    <property type="entry name" value="Restriction endonuclease-like"/>
    <property type="match status" value="1"/>
</dbReference>
<dbReference type="Gene3D" id="3.90.1570.10">
    <property type="entry name" value="tt1808, chain A"/>
    <property type="match status" value="1"/>
</dbReference>
<name>A0A511MQ62_9NOCA</name>
<dbReference type="PANTHER" id="PTHR35400:SF3">
    <property type="entry name" value="SLL1072 PROTEIN"/>
    <property type="match status" value="1"/>
</dbReference>
<dbReference type="EMBL" id="BJXA01000076">
    <property type="protein sequence ID" value="GEM42745.1"/>
    <property type="molecule type" value="Genomic_DNA"/>
</dbReference>
<dbReference type="CDD" id="cd06260">
    <property type="entry name" value="DUF820-like"/>
    <property type="match status" value="1"/>
</dbReference>
<proteinExistence type="predicted"/>
<evidence type="ECO:0000259" key="1">
    <source>
        <dbReference type="Pfam" id="PF05685"/>
    </source>
</evidence>
<dbReference type="InterPro" id="IPR012296">
    <property type="entry name" value="Nuclease_put_TT1808"/>
</dbReference>
<dbReference type="RefSeq" id="WP_147140557.1">
    <property type="nucleotide sequence ID" value="NZ_BJXA01000076.1"/>
</dbReference>
<dbReference type="InterPro" id="IPR011335">
    <property type="entry name" value="Restrct_endonuc-II-like"/>
</dbReference>
<dbReference type="AlphaFoldDB" id="A0A511MQ62"/>
<evidence type="ECO:0000313" key="2">
    <source>
        <dbReference type="EMBL" id="GEM42745.1"/>
    </source>
</evidence>
<dbReference type="PANTHER" id="PTHR35400">
    <property type="entry name" value="SLR1083 PROTEIN"/>
    <property type="match status" value="1"/>
</dbReference>
<dbReference type="OrthoDB" id="9799703at2"/>